<name>A0A291B8M3_9GAMM</name>
<reference evidence="2" key="1">
    <citation type="submission" date="2017-04" db="EMBL/GenBank/DDBJ databases">
        <title>Genome evolution of the luminous symbionts of deep sea anglerfish.</title>
        <authorList>
            <person name="Hendry T.A."/>
        </authorList>
    </citation>
    <scope>NUCLEOTIDE SEQUENCE [LARGE SCALE GENOMIC DNA]</scope>
</reference>
<accession>A0A291B8M3</accession>
<sequence>MYFQTYLIVVAMFSLLCISKRIKMINVVFKAENKGTIQYLIIDSMKLKV</sequence>
<keyword evidence="2" id="KW-1185">Reference proteome</keyword>
<dbReference type="EMBL" id="CP020660">
    <property type="protein sequence ID" value="ATF09333.1"/>
    <property type="molecule type" value="Genomic_DNA"/>
</dbReference>
<dbReference type="KEGG" id="elux:BTN50_0825"/>
<dbReference type="Proteomes" id="UP000218160">
    <property type="component" value="Chromosome 1"/>
</dbReference>
<evidence type="ECO:0000313" key="2">
    <source>
        <dbReference type="Proteomes" id="UP000218160"/>
    </source>
</evidence>
<evidence type="ECO:0000313" key="1">
    <source>
        <dbReference type="EMBL" id="ATF09333.1"/>
    </source>
</evidence>
<gene>
    <name evidence="1" type="ORF">BTN50_0825</name>
</gene>
<evidence type="ECO:0008006" key="3">
    <source>
        <dbReference type="Google" id="ProtNLM"/>
    </source>
</evidence>
<proteinExistence type="predicted"/>
<protein>
    <recommendedName>
        <fullName evidence="3">Mobile element protein</fullName>
    </recommendedName>
</protein>
<organism evidence="1 2">
    <name type="scientific">Candidatus Enterovibrio altilux</name>
    <dbReference type="NCBI Taxonomy" id="1927128"/>
    <lineage>
        <taxon>Bacteria</taxon>
        <taxon>Pseudomonadati</taxon>
        <taxon>Pseudomonadota</taxon>
        <taxon>Gammaproteobacteria</taxon>
        <taxon>Vibrionales</taxon>
        <taxon>Vibrionaceae</taxon>
        <taxon>Enterovibrio</taxon>
    </lineage>
</organism>
<dbReference type="AlphaFoldDB" id="A0A291B8M3"/>